<sequence length="353" mass="40220">MAALLGHIDAFDESTEQWSTYVERFEHFIEANDVVFLSVIGAITYRLLRSLLAPEKPGTKMYQDLVDILNAHFSPKPIIITERFRFHKRNQEEGESVVQYVAVLKRLSEHCDFGTHLQDAMRDRFVCGLRNESIQRKLLTEEALTFQRTVDIALSMEAVARESEHLKSSLMVHAVSFSPSQGSDKCFRCGRINHNERDCYYKDQQCHNCRTKGHIARMCKNKRSDRNYLKQKQVVKSSKKKFQDTTKGNIHKVEADTSDSEKEFTSDSDSKVTLHMVSTVTSDIEPVMTVNGDNAALAMMTKPKIEGQRIEMELDTGAAVSLMSRELYEAKSAHMPLRKTGVRGKVESMGENE</sequence>
<reference evidence="3" key="2">
    <citation type="submission" date="2025-09" db="UniProtKB">
        <authorList>
            <consortium name="Ensembl"/>
        </authorList>
    </citation>
    <scope>IDENTIFICATION</scope>
</reference>
<dbReference type="InterPro" id="IPR036875">
    <property type="entry name" value="Znf_CCHC_sf"/>
</dbReference>
<dbReference type="SUPFAM" id="SSF57756">
    <property type="entry name" value="Retrovirus zinc finger-like domains"/>
    <property type="match status" value="1"/>
</dbReference>
<keyword evidence="1" id="KW-0863">Zinc-finger</keyword>
<dbReference type="GO" id="GO:0003676">
    <property type="term" value="F:nucleic acid binding"/>
    <property type="evidence" value="ECO:0007669"/>
    <property type="project" value="InterPro"/>
</dbReference>
<keyword evidence="4" id="KW-1185">Reference proteome</keyword>
<dbReference type="GO" id="GO:0008270">
    <property type="term" value="F:zinc ion binding"/>
    <property type="evidence" value="ECO:0007669"/>
    <property type="project" value="UniProtKB-KW"/>
</dbReference>
<organism evidence="3 4">
    <name type="scientific">Paramormyrops kingsleyae</name>
    <dbReference type="NCBI Taxonomy" id="1676925"/>
    <lineage>
        <taxon>Eukaryota</taxon>
        <taxon>Metazoa</taxon>
        <taxon>Chordata</taxon>
        <taxon>Craniata</taxon>
        <taxon>Vertebrata</taxon>
        <taxon>Euteleostomi</taxon>
        <taxon>Actinopterygii</taxon>
        <taxon>Neopterygii</taxon>
        <taxon>Teleostei</taxon>
        <taxon>Osteoglossocephala</taxon>
        <taxon>Osteoglossomorpha</taxon>
        <taxon>Osteoglossiformes</taxon>
        <taxon>Mormyridae</taxon>
        <taxon>Paramormyrops</taxon>
    </lineage>
</organism>
<dbReference type="Ensembl" id="ENSPKIT00000012730.1">
    <property type="protein sequence ID" value="ENSPKIP00000031873.1"/>
    <property type="gene ID" value="ENSPKIG00000012194.1"/>
</dbReference>
<dbReference type="Proteomes" id="UP000261540">
    <property type="component" value="Unplaced"/>
</dbReference>
<accession>A0A3B3SNE8</accession>
<feature type="domain" description="CCHC-type" evidence="2">
    <location>
        <begin position="185"/>
        <end position="199"/>
    </location>
</feature>
<dbReference type="PANTHER" id="PTHR37984">
    <property type="entry name" value="PROTEIN CBG26694"/>
    <property type="match status" value="1"/>
</dbReference>
<dbReference type="PANTHER" id="PTHR37984:SF13">
    <property type="entry name" value="RIBONUCLEASE H"/>
    <property type="match status" value="1"/>
</dbReference>
<evidence type="ECO:0000259" key="2">
    <source>
        <dbReference type="PROSITE" id="PS50158"/>
    </source>
</evidence>
<dbReference type="Pfam" id="PF00098">
    <property type="entry name" value="zf-CCHC"/>
    <property type="match status" value="1"/>
</dbReference>
<keyword evidence="1" id="KW-0479">Metal-binding</keyword>
<keyword evidence="1" id="KW-0862">Zinc</keyword>
<dbReference type="STRING" id="1676925.ENSPKIP00000031873"/>
<dbReference type="Gene3D" id="4.10.60.10">
    <property type="entry name" value="Zinc finger, CCHC-type"/>
    <property type="match status" value="1"/>
</dbReference>
<dbReference type="PROSITE" id="PS50158">
    <property type="entry name" value="ZF_CCHC"/>
    <property type="match status" value="1"/>
</dbReference>
<evidence type="ECO:0000256" key="1">
    <source>
        <dbReference type="PROSITE-ProRule" id="PRU00047"/>
    </source>
</evidence>
<proteinExistence type="predicted"/>
<protein>
    <recommendedName>
        <fullName evidence="2">CCHC-type domain-containing protein</fullName>
    </recommendedName>
</protein>
<dbReference type="SMART" id="SM00343">
    <property type="entry name" value="ZnF_C2HC"/>
    <property type="match status" value="2"/>
</dbReference>
<dbReference type="AlphaFoldDB" id="A0A3B3SNE8"/>
<name>A0A3B3SNE8_9TELE</name>
<dbReference type="InterPro" id="IPR050951">
    <property type="entry name" value="Retrovirus_Pol_polyprotein"/>
</dbReference>
<dbReference type="GeneTree" id="ENSGT00940000165756"/>
<evidence type="ECO:0000313" key="3">
    <source>
        <dbReference type="Ensembl" id="ENSPKIP00000031873.1"/>
    </source>
</evidence>
<evidence type="ECO:0000313" key="4">
    <source>
        <dbReference type="Proteomes" id="UP000261540"/>
    </source>
</evidence>
<reference evidence="3" key="1">
    <citation type="submission" date="2025-08" db="UniProtKB">
        <authorList>
            <consortium name="Ensembl"/>
        </authorList>
    </citation>
    <scope>IDENTIFICATION</scope>
</reference>
<dbReference type="InterPro" id="IPR001878">
    <property type="entry name" value="Znf_CCHC"/>
</dbReference>